<organism evidence="20 22">
    <name type="scientific">Legionella gratiana</name>
    <dbReference type="NCBI Taxonomy" id="45066"/>
    <lineage>
        <taxon>Bacteria</taxon>
        <taxon>Pseudomonadati</taxon>
        <taxon>Pseudomonadota</taxon>
        <taxon>Gammaproteobacteria</taxon>
        <taxon>Legionellales</taxon>
        <taxon>Legionellaceae</taxon>
        <taxon>Legionella</taxon>
    </lineage>
</organism>
<evidence type="ECO:0000259" key="15">
    <source>
        <dbReference type="PROSITE" id="PS50109"/>
    </source>
</evidence>
<feature type="domain" description="Histidine kinase" evidence="15">
    <location>
        <begin position="296"/>
        <end position="517"/>
    </location>
</feature>
<dbReference type="InterPro" id="IPR001610">
    <property type="entry name" value="PAC"/>
</dbReference>
<evidence type="ECO:0000256" key="12">
    <source>
        <dbReference type="PROSITE-ProRule" id="PRU00110"/>
    </source>
</evidence>
<evidence type="ECO:0000313" key="19">
    <source>
        <dbReference type="EMBL" id="KTD09079.1"/>
    </source>
</evidence>
<dbReference type="CDD" id="cd00082">
    <property type="entry name" value="HisKA"/>
    <property type="match status" value="1"/>
</dbReference>
<dbReference type="InterPro" id="IPR000700">
    <property type="entry name" value="PAS-assoc_C"/>
</dbReference>
<dbReference type="RefSeq" id="WP_083502904.1">
    <property type="nucleotide sequence ID" value="NZ_CAAAHW010000004.1"/>
</dbReference>
<keyword evidence="7" id="KW-0547">Nucleotide-binding</keyword>
<dbReference type="Proteomes" id="UP000054691">
    <property type="component" value="Unassembled WGS sequence"/>
</dbReference>
<dbReference type="Pfam" id="PF02518">
    <property type="entry name" value="HATPase_c"/>
    <property type="match status" value="1"/>
</dbReference>
<evidence type="ECO:0000256" key="1">
    <source>
        <dbReference type="ARBA" id="ARBA00000085"/>
    </source>
</evidence>
<feature type="domain" description="PAC" evidence="17">
    <location>
        <begin position="95"/>
        <end position="147"/>
    </location>
</feature>
<dbReference type="GO" id="GO:0005886">
    <property type="term" value="C:plasma membrane"/>
    <property type="evidence" value="ECO:0007669"/>
    <property type="project" value="UniProtKB-SubCell"/>
</dbReference>
<comment type="catalytic activity">
    <reaction evidence="1">
        <text>ATP + protein L-histidine = ADP + protein N-phospho-L-histidine.</text>
        <dbReference type="EC" id="2.7.13.3"/>
    </reaction>
</comment>
<dbReference type="Gene3D" id="1.10.287.130">
    <property type="match status" value="1"/>
</dbReference>
<dbReference type="PROSITE" id="PS50109">
    <property type="entry name" value="HIS_KIN"/>
    <property type="match status" value="1"/>
</dbReference>
<dbReference type="Gene3D" id="3.40.50.2300">
    <property type="match status" value="1"/>
</dbReference>
<dbReference type="SUPFAM" id="SSF52172">
    <property type="entry name" value="CheY-like"/>
    <property type="match status" value="1"/>
</dbReference>
<dbReference type="PROSITE" id="PS50894">
    <property type="entry name" value="HPT"/>
    <property type="match status" value="1"/>
</dbReference>
<dbReference type="PANTHER" id="PTHR45339">
    <property type="entry name" value="HYBRID SIGNAL TRANSDUCTION HISTIDINE KINASE J"/>
    <property type="match status" value="1"/>
</dbReference>
<dbReference type="GO" id="GO:0000155">
    <property type="term" value="F:phosphorelay sensor kinase activity"/>
    <property type="evidence" value="ECO:0007669"/>
    <property type="project" value="InterPro"/>
</dbReference>
<evidence type="ECO:0000256" key="8">
    <source>
        <dbReference type="ARBA" id="ARBA00022840"/>
    </source>
</evidence>
<dbReference type="SUPFAM" id="SSF47226">
    <property type="entry name" value="Histidine-containing phosphotransfer domain, HPT domain"/>
    <property type="match status" value="1"/>
</dbReference>
<dbReference type="InterPro" id="IPR003594">
    <property type="entry name" value="HATPase_dom"/>
</dbReference>
<dbReference type="SUPFAM" id="SSF47384">
    <property type="entry name" value="Homodimeric domain of signal transducing histidine kinase"/>
    <property type="match status" value="1"/>
</dbReference>
<dbReference type="PROSITE" id="PS50110">
    <property type="entry name" value="RESPONSE_REGULATORY"/>
    <property type="match status" value="1"/>
</dbReference>
<keyword evidence="11" id="KW-0472">Membrane</keyword>
<feature type="domain" description="PAC" evidence="17">
    <location>
        <begin position="222"/>
        <end position="278"/>
    </location>
</feature>
<keyword evidence="5 13" id="KW-0597">Phosphoprotein</keyword>
<evidence type="ECO:0000256" key="11">
    <source>
        <dbReference type="ARBA" id="ARBA00023136"/>
    </source>
</evidence>
<reference evidence="19 21" key="1">
    <citation type="submission" date="2015-11" db="EMBL/GenBank/DDBJ databases">
        <title>Genomic analysis of 38 Legionella species identifies large and diverse effector repertoires.</title>
        <authorList>
            <person name="Burstein D."/>
            <person name="Amaro F."/>
            <person name="Zusman T."/>
            <person name="Lifshitz Z."/>
            <person name="Cohen O."/>
            <person name="Gilbert J.A."/>
            <person name="Pupko T."/>
            <person name="Shuman H.A."/>
            <person name="Segal G."/>
        </authorList>
    </citation>
    <scope>NUCLEOTIDE SEQUENCE [LARGE SCALE GENOMIC DNA]</scope>
    <source>
        <strain evidence="19 21">Lyon 8420412</strain>
    </source>
</reference>
<dbReference type="Gene3D" id="1.20.120.160">
    <property type="entry name" value="HPT domain"/>
    <property type="match status" value="1"/>
</dbReference>
<dbReference type="InterPro" id="IPR036890">
    <property type="entry name" value="HATPase_C_sf"/>
</dbReference>
<dbReference type="InterPro" id="IPR013656">
    <property type="entry name" value="PAS_4"/>
</dbReference>
<dbReference type="Pfam" id="PF00072">
    <property type="entry name" value="Response_reg"/>
    <property type="match status" value="1"/>
</dbReference>
<dbReference type="NCBIfam" id="TIGR00229">
    <property type="entry name" value="sensory_box"/>
    <property type="match status" value="2"/>
</dbReference>
<keyword evidence="10" id="KW-0902">Two-component regulatory system</keyword>
<evidence type="ECO:0000259" key="18">
    <source>
        <dbReference type="PROSITE" id="PS50894"/>
    </source>
</evidence>
<dbReference type="AlphaFoldDB" id="A0A378JFD4"/>
<evidence type="ECO:0000256" key="5">
    <source>
        <dbReference type="ARBA" id="ARBA00022553"/>
    </source>
</evidence>
<dbReference type="InterPro" id="IPR005467">
    <property type="entry name" value="His_kinase_dom"/>
</dbReference>
<dbReference type="InterPro" id="IPR003661">
    <property type="entry name" value="HisK_dim/P_dom"/>
</dbReference>
<dbReference type="InterPro" id="IPR036641">
    <property type="entry name" value="HPT_dom_sf"/>
</dbReference>
<evidence type="ECO:0000313" key="22">
    <source>
        <dbReference type="Proteomes" id="UP000254476"/>
    </source>
</evidence>
<dbReference type="InterPro" id="IPR035965">
    <property type="entry name" value="PAS-like_dom_sf"/>
</dbReference>
<keyword evidence="21" id="KW-1185">Reference proteome</keyword>
<evidence type="ECO:0000313" key="21">
    <source>
        <dbReference type="Proteomes" id="UP000054691"/>
    </source>
</evidence>
<evidence type="ECO:0000256" key="9">
    <source>
        <dbReference type="ARBA" id="ARBA00022989"/>
    </source>
</evidence>
<evidence type="ECO:0000256" key="6">
    <source>
        <dbReference type="ARBA" id="ARBA00022692"/>
    </source>
</evidence>
<dbReference type="InterPro" id="IPR004358">
    <property type="entry name" value="Sig_transdc_His_kin-like_C"/>
</dbReference>
<dbReference type="SUPFAM" id="SSF55874">
    <property type="entry name" value="ATPase domain of HSP90 chaperone/DNA topoisomerase II/histidine kinase"/>
    <property type="match status" value="1"/>
</dbReference>
<keyword evidence="20" id="KW-0808">Transferase</keyword>
<dbReference type="CDD" id="cd00088">
    <property type="entry name" value="HPT"/>
    <property type="match status" value="1"/>
</dbReference>
<evidence type="ECO:0000256" key="13">
    <source>
        <dbReference type="PROSITE-ProRule" id="PRU00169"/>
    </source>
</evidence>
<dbReference type="PANTHER" id="PTHR45339:SF1">
    <property type="entry name" value="HYBRID SIGNAL TRANSDUCTION HISTIDINE KINASE J"/>
    <property type="match status" value="1"/>
</dbReference>
<name>A0A378JFD4_9GAMM</name>
<evidence type="ECO:0000259" key="16">
    <source>
        <dbReference type="PROSITE" id="PS50110"/>
    </source>
</evidence>
<dbReference type="InterPro" id="IPR000014">
    <property type="entry name" value="PAS"/>
</dbReference>
<dbReference type="Proteomes" id="UP000254476">
    <property type="component" value="Unassembled WGS sequence"/>
</dbReference>
<dbReference type="CDD" id="cd00130">
    <property type="entry name" value="PAS"/>
    <property type="match status" value="1"/>
</dbReference>
<feature type="modified residue" description="Phosphohistidine" evidence="12">
    <location>
        <position position="761"/>
    </location>
</feature>
<comment type="subcellular location">
    <subcellularLocation>
        <location evidence="2">Cell membrane</location>
        <topology evidence="2">Multi-pass membrane protein</topology>
    </subcellularLocation>
</comment>
<dbReference type="CDD" id="cd17546">
    <property type="entry name" value="REC_hyHK_CKI1_RcsC-like"/>
    <property type="match status" value="1"/>
</dbReference>
<keyword evidence="20" id="KW-0418">Kinase</keyword>
<dbReference type="Pfam" id="PF08448">
    <property type="entry name" value="PAS_4"/>
    <property type="match status" value="2"/>
</dbReference>
<feature type="coiled-coil region" evidence="14">
    <location>
        <begin position="264"/>
        <end position="296"/>
    </location>
</feature>
<dbReference type="GO" id="GO:0005524">
    <property type="term" value="F:ATP binding"/>
    <property type="evidence" value="ECO:0007669"/>
    <property type="project" value="UniProtKB-KW"/>
</dbReference>
<evidence type="ECO:0000256" key="3">
    <source>
        <dbReference type="ARBA" id="ARBA00012438"/>
    </source>
</evidence>
<evidence type="ECO:0000259" key="17">
    <source>
        <dbReference type="PROSITE" id="PS50113"/>
    </source>
</evidence>
<dbReference type="STRING" id="45066.Lgra_2314"/>
<feature type="modified residue" description="4-aspartylphosphate" evidence="13">
    <location>
        <position position="608"/>
    </location>
</feature>
<dbReference type="SMART" id="SM00086">
    <property type="entry name" value="PAC"/>
    <property type="match status" value="2"/>
</dbReference>
<dbReference type="Gene3D" id="3.30.565.10">
    <property type="entry name" value="Histidine kinase-like ATPase, C-terminal domain"/>
    <property type="match status" value="1"/>
</dbReference>
<keyword evidence="8" id="KW-0067">ATP-binding</keyword>
<dbReference type="SMART" id="SM00448">
    <property type="entry name" value="REC"/>
    <property type="match status" value="1"/>
</dbReference>
<dbReference type="InterPro" id="IPR001789">
    <property type="entry name" value="Sig_transdc_resp-reg_receiver"/>
</dbReference>
<keyword evidence="14" id="KW-0175">Coiled coil</keyword>
<dbReference type="SUPFAM" id="SSF55785">
    <property type="entry name" value="PYP-like sensor domain (PAS domain)"/>
    <property type="match status" value="2"/>
</dbReference>
<gene>
    <name evidence="20" type="primary">arcB_3</name>
    <name evidence="19" type="ORF">Lgra_2314</name>
    <name evidence="20" type="ORF">NCTC12388_02452</name>
</gene>
<dbReference type="EC" id="2.7.13.3" evidence="3"/>
<dbReference type="Gene3D" id="3.30.450.20">
    <property type="entry name" value="PAS domain"/>
    <property type="match status" value="2"/>
</dbReference>
<protein>
    <recommendedName>
        <fullName evidence="3">histidine kinase</fullName>
        <ecNumber evidence="3">2.7.13.3</ecNumber>
    </recommendedName>
</protein>
<proteinExistence type="predicted"/>
<dbReference type="SMART" id="SM00388">
    <property type="entry name" value="HisKA"/>
    <property type="match status" value="1"/>
</dbReference>
<dbReference type="InterPro" id="IPR011006">
    <property type="entry name" value="CheY-like_superfamily"/>
</dbReference>
<evidence type="ECO:0000256" key="2">
    <source>
        <dbReference type="ARBA" id="ARBA00004651"/>
    </source>
</evidence>
<evidence type="ECO:0000256" key="14">
    <source>
        <dbReference type="SAM" id="Coils"/>
    </source>
</evidence>
<evidence type="ECO:0000256" key="7">
    <source>
        <dbReference type="ARBA" id="ARBA00022741"/>
    </source>
</evidence>
<reference evidence="20 22" key="2">
    <citation type="submission" date="2018-06" db="EMBL/GenBank/DDBJ databases">
        <authorList>
            <consortium name="Pathogen Informatics"/>
            <person name="Doyle S."/>
        </authorList>
    </citation>
    <scope>NUCLEOTIDE SEQUENCE [LARGE SCALE GENOMIC DNA]</scope>
    <source>
        <strain evidence="20 22">NCTC12388</strain>
    </source>
</reference>
<dbReference type="InterPro" id="IPR008207">
    <property type="entry name" value="Sig_transdc_His_kin_Hpt_dom"/>
</dbReference>
<keyword evidence="4" id="KW-1003">Cell membrane</keyword>
<dbReference type="EMBL" id="UGOB01000001">
    <property type="protein sequence ID" value="STX45708.1"/>
    <property type="molecule type" value="Genomic_DNA"/>
</dbReference>
<keyword evidence="9" id="KW-1133">Transmembrane helix</keyword>
<dbReference type="SMART" id="SM00387">
    <property type="entry name" value="HATPase_c"/>
    <property type="match status" value="1"/>
</dbReference>
<sequence>MTEKTKNKAIYHQMSTEFLSVEANALILTNIIKALPGSVYWKDKEGRYLGCNDTMLEMVGMKSVIGKTDFDMPWVESAATIRNNDLRVMALNSSLDLEETATLADGQQVTVLTKKTPLRDDQGNVVGIIGVSLNITHRKQQEERLLSNQEKTQSTLENIIAHMPGHVYWKDKNGVYQGCNNLQAQSAGLQFGSDVIGKTDFDLPWGKEQAELIRKNDRQIMDTGETEVIEEIIQINGKDTIFLSHKSPIRNKQGEIIGVLGMSIDITERKKIEAELNIAKEKAEAANRAKTEFLENMRHDIRTPLTGIVGFSDIIKAEAQNPRLKEYADNLVASSHALLDFMDEVLEAIHVSSGEIPRVKKKFELQNILQHVIDLNKAKACAKHLNLSIDFDKKIPKYLIGDNIRIHRIMLELLTNALNFTDSGFVKLTAKLAKQEDREVILKFIVEDSGIGIPQDKQQEIFLQFKRLTPSYKGIYKGAGLGLAVIKQFVDELEGEIYVKSIVSKGTIFTCIIPLKVALLEDNIGVDEDFSVLKKTNLKQKMEINTNQPNATVNLFQYRILVVEDNPIAQIVAKTFLNQCNCHVDIAIDGQSALTHWKQNKYDLIFMDIGLPDMDGYQVTHHIRVQEVAKNLHTPIIALTAHVSDENKQRCIESGMNAVINKPLTPKNCRDILNTFIPAIHKDKRIVPNEISDLLNSEAQLFDLSAFPILDIQEGIKTTGTEKTLYDMLQLMLKHSFTEDCSMLKKAHDQGDWEEVQKLVHKIKGGAIYVGAIRMKIACQYLERYWKNSQHELLEKLYQQVLHVIDESQSEISRWTKEKTH</sequence>
<dbReference type="EMBL" id="LNYE01000023">
    <property type="protein sequence ID" value="KTD09079.1"/>
    <property type="molecule type" value="Genomic_DNA"/>
</dbReference>
<evidence type="ECO:0000256" key="10">
    <source>
        <dbReference type="ARBA" id="ARBA00023012"/>
    </source>
</evidence>
<dbReference type="PRINTS" id="PR00344">
    <property type="entry name" value="BCTRLSENSOR"/>
</dbReference>
<evidence type="ECO:0000256" key="4">
    <source>
        <dbReference type="ARBA" id="ARBA00022475"/>
    </source>
</evidence>
<feature type="domain" description="Response regulatory" evidence="16">
    <location>
        <begin position="559"/>
        <end position="677"/>
    </location>
</feature>
<accession>A0A378JFD4</accession>
<dbReference type="PROSITE" id="PS50113">
    <property type="entry name" value="PAC"/>
    <property type="match status" value="2"/>
</dbReference>
<dbReference type="Pfam" id="PF01627">
    <property type="entry name" value="Hpt"/>
    <property type="match status" value="1"/>
</dbReference>
<dbReference type="Pfam" id="PF00512">
    <property type="entry name" value="HisKA"/>
    <property type="match status" value="1"/>
</dbReference>
<feature type="domain" description="HPt" evidence="18">
    <location>
        <begin position="722"/>
        <end position="815"/>
    </location>
</feature>
<evidence type="ECO:0000313" key="20">
    <source>
        <dbReference type="EMBL" id="STX45708.1"/>
    </source>
</evidence>
<dbReference type="InterPro" id="IPR036097">
    <property type="entry name" value="HisK_dim/P_sf"/>
</dbReference>
<keyword evidence="6" id="KW-0812">Transmembrane</keyword>